<dbReference type="Proteomes" id="UP000019487">
    <property type="component" value="Unassembled WGS sequence"/>
</dbReference>
<feature type="compositionally biased region" description="Low complexity" evidence="1">
    <location>
        <begin position="58"/>
        <end position="67"/>
    </location>
</feature>
<dbReference type="InterPro" id="IPR007513">
    <property type="entry name" value="SERF-like_N"/>
</dbReference>
<accession>W9C5T0</accession>
<dbReference type="EMBL" id="AYSA01000663">
    <property type="protein sequence ID" value="ESZ90259.1"/>
    <property type="molecule type" value="Genomic_DNA"/>
</dbReference>
<organism evidence="3 4">
    <name type="scientific">Sclerotinia borealis (strain F-4128)</name>
    <dbReference type="NCBI Taxonomy" id="1432307"/>
    <lineage>
        <taxon>Eukaryota</taxon>
        <taxon>Fungi</taxon>
        <taxon>Dikarya</taxon>
        <taxon>Ascomycota</taxon>
        <taxon>Pezizomycotina</taxon>
        <taxon>Leotiomycetes</taxon>
        <taxon>Helotiales</taxon>
        <taxon>Sclerotiniaceae</taxon>
        <taxon>Sclerotinia</taxon>
    </lineage>
</organism>
<reference evidence="3 4" key="1">
    <citation type="journal article" date="2014" name="Genome Announc.">
        <title>Draft genome sequence of Sclerotinia borealis, a psychrophilic plant pathogenic fungus.</title>
        <authorList>
            <person name="Mardanov A.V."/>
            <person name="Beletsky A.V."/>
            <person name="Kadnikov V.V."/>
            <person name="Ignatov A.N."/>
            <person name="Ravin N.V."/>
        </authorList>
    </citation>
    <scope>NUCLEOTIDE SEQUENCE [LARGE SCALE GENOMIC DNA]</scope>
    <source>
        <strain evidence="4">F-4157</strain>
    </source>
</reference>
<feature type="domain" description="Small EDRK-rich factor-like N-terminal" evidence="2">
    <location>
        <begin position="1"/>
        <end position="36"/>
    </location>
</feature>
<dbReference type="AlphaFoldDB" id="W9C5T0"/>
<evidence type="ECO:0000313" key="3">
    <source>
        <dbReference type="EMBL" id="ESZ90259.1"/>
    </source>
</evidence>
<feature type="region of interest" description="Disordered" evidence="1">
    <location>
        <begin position="1"/>
        <end position="67"/>
    </location>
</feature>
<comment type="caution">
    <text evidence="3">The sequence shown here is derived from an EMBL/GenBank/DDBJ whole genome shotgun (WGS) entry which is preliminary data.</text>
</comment>
<evidence type="ECO:0000313" key="4">
    <source>
        <dbReference type="Proteomes" id="UP000019487"/>
    </source>
</evidence>
<dbReference type="HOGENOM" id="CLU_165034_2_1_1"/>
<dbReference type="OrthoDB" id="18018at2759"/>
<dbReference type="Pfam" id="PF04419">
    <property type="entry name" value="SERF-like_N"/>
    <property type="match status" value="1"/>
</dbReference>
<feature type="compositionally biased region" description="Basic and acidic residues" evidence="1">
    <location>
        <begin position="35"/>
        <end position="57"/>
    </location>
</feature>
<name>W9C5T0_SCLBF</name>
<evidence type="ECO:0000259" key="2">
    <source>
        <dbReference type="Pfam" id="PF04419"/>
    </source>
</evidence>
<feature type="compositionally biased region" description="Basic and acidic residues" evidence="1">
    <location>
        <begin position="1"/>
        <end position="15"/>
    </location>
</feature>
<dbReference type="STRING" id="1432307.W9C5T0"/>
<protein>
    <recommendedName>
        <fullName evidence="2">Small EDRK-rich factor-like N-terminal domain-containing protein</fullName>
    </recommendedName>
</protein>
<sequence length="67" mass="7289">MARGNQRDKAREANAKKQAALAKGGSGMSKSQMQADKDKTRVLLMEKQKKSDEKKAADALLAAQTKK</sequence>
<evidence type="ECO:0000256" key="1">
    <source>
        <dbReference type="SAM" id="MobiDB-lite"/>
    </source>
</evidence>
<proteinExistence type="predicted"/>
<keyword evidence="4" id="KW-1185">Reference proteome</keyword>
<gene>
    <name evidence="3" type="ORF">SBOR_9350</name>
</gene>